<dbReference type="EMBL" id="JBIGHZ010000002">
    <property type="protein sequence ID" value="MFG6447429.1"/>
    <property type="molecule type" value="Genomic_DNA"/>
</dbReference>
<keyword evidence="2" id="KW-1185">Reference proteome</keyword>
<dbReference type="Proteomes" id="UP001606099">
    <property type="component" value="Unassembled WGS sequence"/>
</dbReference>
<dbReference type="RefSeq" id="WP_394458831.1">
    <property type="nucleotide sequence ID" value="NZ_JBIGHZ010000002.1"/>
</dbReference>
<protein>
    <submittedName>
        <fullName evidence="1">TagK domain-containing protein</fullName>
    </submittedName>
</protein>
<dbReference type="NCBIfam" id="NF033419">
    <property type="entry name" value="T6SS_TagK_dom"/>
    <property type="match status" value="1"/>
</dbReference>
<proteinExistence type="predicted"/>
<evidence type="ECO:0000313" key="1">
    <source>
        <dbReference type="EMBL" id="MFG6447429.1"/>
    </source>
</evidence>
<accession>A0ABW7FSX3</accession>
<sequence length="216" mass="22710">MKPINAPQPEPVLDDLAALAGQFREGDAAVGLQAGSLDALVQDGLGDGAALEALPAKAPVQDRLQDPAEQLLDALHQDYLRTLQDPQHLGSGGAWSLQGDDLQNPLIDEFERLKASAPASQSLYELLGPPPPIDQLMQSLDIGTAVNDVLAPEPLDSVLHLLAPEHLRTPPSQAQDLLSALEPEALPGLTRKEHHDMALDSAIASLLGSPSGTPTP</sequence>
<dbReference type="InterPro" id="IPR047914">
    <property type="entry name" value="TagK-like_C"/>
</dbReference>
<evidence type="ECO:0000313" key="2">
    <source>
        <dbReference type="Proteomes" id="UP001606099"/>
    </source>
</evidence>
<gene>
    <name evidence="1" type="ORF">ACG0Z6_04125</name>
</gene>
<reference evidence="1 2" key="1">
    <citation type="submission" date="2024-08" db="EMBL/GenBank/DDBJ databases">
        <authorList>
            <person name="Lu H."/>
        </authorList>
    </citation>
    <scope>NUCLEOTIDE SEQUENCE [LARGE SCALE GENOMIC DNA]</scope>
    <source>
        <strain evidence="1 2">BYS180W</strain>
    </source>
</reference>
<name>A0ABW7FSX3_9BURK</name>
<organism evidence="1 2">
    <name type="scientific">Roseateles rivi</name>
    <dbReference type="NCBI Taxonomy" id="3299028"/>
    <lineage>
        <taxon>Bacteria</taxon>
        <taxon>Pseudomonadati</taxon>
        <taxon>Pseudomonadota</taxon>
        <taxon>Betaproteobacteria</taxon>
        <taxon>Burkholderiales</taxon>
        <taxon>Sphaerotilaceae</taxon>
        <taxon>Roseateles</taxon>
    </lineage>
</organism>
<comment type="caution">
    <text evidence="1">The sequence shown here is derived from an EMBL/GenBank/DDBJ whole genome shotgun (WGS) entry which is preliminary data.</text>
</comment>